<evidence type="ECO:0008006" key="4">
    <source>
        <dbReference type="Google" id="ProtNLM"/>
    </source>
</evidence>
<sequence length="270" mass="30792">MNITVNLSKYHDINLDQQLAAGNVYVDSIILQTLHDYPRWKSQGALLPYKPLGFESVYLRRIQDSDAYYTGFYVFSWSNSFYAKYLNGTTPIEYTDYIKPEFKDRLVLTYPNDNDAVLYQFDLIMKQYGLAWFEVLLAQNPRWVRGTATPPALIMSSNGTYAATSRSAVGLRGFGPINVTFPVEGQFVSWPQTGAILKDSPHPETAKLLHSWILSEEHQNSTGTWSVRKDIAPPEGFPSILEMPGTDTTKFAKWISDRAAVERLRFFFET</sequence>
<dbReference type="OrthoDB" id="124329at2759"/>
<gene>
    <name evidence="2" type="ORF">IFR04_006065</name>
</gene>
<dbReference type="PANTHER" id="PTHR30006:SF2">
    <property type="entry name" value="ABC TRANSPORTER SUBSTRATE-BINDING PROTEIN"/>
    <property type="match status" value="1"/>
</dbReference>
<evidence type="ECO:0000313" key="2">
    <source>
        <dbReference type="EMBL" id="KAG4420785.1"/>
    </source>
</evidence>
<keyword evidence="3" id="KW-1185">Reference proteome</keyword>
<dbReference type="Gene3D" id="3.40.190.10">
    <property type="entry name" value="Periplasmic binding protein-like II"/>
    <property type="match status" value="2"/>
</dbReference>
<proteinExistence type="predicted"/>
<reference evidence="2" key="1">
    <citation type="submission" date="2021-02" db="EMBL/GenBank/DDBJ databases">
        <title>Genome sequence Cadophora malorum strain M34.</title>
        <authorList>
            <person name="Stefanovic E."/>
            <person name="Vu D."/>
            <person name="Scully C."/>
            <person name="Dijksterhuis J."/>
            <person name="Roader J."/>
            <person name="Houbraken J."/>
        </authorList>
    </citation>
    <scope>NUCLEOTIDE SEQUENCE</scope>
    <source>
        <strain evidence="2">M34</strain>
    </source>
</reference>
<protein>
    <recommendedName>
        <fullName evidence="4">Periplasmic binding protein-like II</fullName>
    </recommendedName>
</protein>
<keyword evidence="1" id="KW-0732">Signal</keyword>
<dbReference type="AlphaFoldDB" id="A0A8H7TKD3"/>
<dbReference type="PANTHER" id="PTHR30006">
    <property type="entry name" value="THIAMINE-BINDING PERIPLASMIC PROTEIN-RELATED"/>
    <property type="match status" value="1"/>
</dbReference>
<evidence type="ECO:0000256" key="1">
    <source>
        <dbReference type="ARBA" id="ARBA00022729"/>
    </source>
</evidence>
<name>A0A8H7TKD3_9HELO</name>
<accession>A0A8H7TKD3</accession>
<dbReference type="Proteomes" id="UP000664132">
    <property type="component" value="Unassembled WGS sequence"/>
</dbReference>
<dbReference type="SUPFAM" id="SSF53850">
    <property type="entry name" value="Periplasmic binding protein-like II"/>
    <property type="match status" value="1"/>
</dbReference>
<organism evidence="2 3">
    <name type="scientific">Cadophora malorum</name>
    <dbReference type="NCBI Taxonomy" id="108018"/>
    <lineage>
        <taxon>Eukaryota</taxon>
        <taxon>Fungi</taxon>
        <taxon>Dikarya</taxon>
        <taxon>Ascomycota</taxon>
        <taxon>Pezizomycotina</taxon>
        <taxon>Leotiomycetes</taxon>
        <taxon>Helotiales</taxon>
        <taxon>Ploettnerulaceae</taxon>
        <taxon>Cadophora</taxon>
    </lineage>
</organism>
<dbReference type="EMBL" id="JAFJYH010000077">
    <property type="protein sequence ID" value="KAG4420785.1"/>
    <property type="molecule type" value="Genomic_DNA"/>
</dbReference>
<comment type="caution">
    <text evidence="2">The sequence shown here is derived from an EMBL/GenBank/DDBJ whole genome shotgun (WGS) entry which is preliminary data.</text>
</comment>
<evidence type="ECO:0000313" key="3">
    <source>
        <dbReference type="Proteomes" id="UP000664132"/>
    </source>
</evidence>